<dbReference type="PROSITE" id="PS00194">
    <property type="entry name" value="THIOREDOXIN_1"/>
    <property type="match status" value="1"/>
</dbReference>
<keyword evidence="1" id="KW-0676">Redox-active center</keyword>
<reference evidence="4" key="1">
    <citation type="submission" date="2021-11" db="EMBL/GenBank/DDBJ databases">
        <title>Description of novel Chryseobacterium species.</title>
        <authorList>
            <person name="Saticioglu I.B."/>
            <person name="Ay H."/>
            <person name="Altun S."/>
            <person name="Duman M."/>
        </authorList>
    </citation>
    <scope>NUCLEOTIDE SEQUENCE</scope>
    <source>
        <strain evidence="4">C-17</strain>
    </source>
</reference>
<keyword evidence="5" id="KW-1185">Reference proteome</keyword>
<gene>
    <name evidence="4" type="ORF">LO744_03285</name>
</gene>
<feature type="domain" description="Thioredoxin" evidence="3">
    <location>
        <begin position="11"/>
        <end position="138"/>
    </location>
</feature>
<feature type="chain" id="PRO_5040140552" evidence="2">
    <location>
        <begin position="20"/>
        <end position="326"/>
    </location>
</feature>
<evidence type="ECO:0000313" key="4">
    <source>
        <dbReference type="EMBL" id="MCD1115890.1"/>
    </source>
</evidence>
<proteinExistence type="predicted"/>
<sequence>MFKTIIYSIFLFIGISVSAQEAKGINFQNVNLEEAKKIAQKENKLIFIDLFTTWCGPCKLMKKNTFPDEKLGEFFNEHFVNLAIDAENNKEGIELVKKFRITNYPSFLFLDGKGKLVQYDFGYYNAQQFLQVGNAVLQKSMTSKKPKSAMKAIDQVKGKMVGDKIKNFTAKDQFGESFSLNNQKQKIILVFIRGQWCPYCNQYVKDLQDLSPELQNKNAKLVIISPEKPEFIEKTIEKTNTKYTVLYDEGYKIAEAFDVLYTPDQKTLEFYNSKLKDDFANSRSDQSGRLPVSATFILNENKEITWRHFDPDYKVRASTVDILSQL</sequence>
<accession>A0A9Q3YY48</accession>
<evidence type="ECO:0000256" key="1">
    <source>
        <dbReference type="ARBA" id="ARBA00023284"/>
    </source>
</evidence>
<evidence type="ECO:0000313" key="5">
    <source>
        <dbReference type="Proteomes" id="UP001108025"/>
    </source>
</evidence>
<dbReference type="PROSITE" id="PS51352">
    <property type="entry name" value="THIOREDOXIN_2"/>
    <property type="match status" value="2"/>
</dbReference>
<dbReference type="InterPro" id="IPR000866">
    <property type="entry name" value="AhpC/TSA"/>
</dbReference>
<dbReference type="RefSeq" id="WP_230667162.1">
    <property type="nucleotide sequence ID" value="NZ_JAJNAY010000001.1"/>
</dbReference>
<dbReference type="Proteomes" id="UP001108025">
    <property type="component" value="Unassembled WGS sequence"/>
</dbReference>
<dbReference type="Pfam" id="PF00578">
    <property type="entry name" value="AhpC-TSA"/>
    <property type="match status" value="1"/>
</dbReference>
<dbReference type="PANTHER" id="PTHR42852">
    <property type="entry name" value="THIOL:DISULFIDE INTERCHANGE PROTEIN DSBE"/>
    <property type="match status" value="1"/>
</dbReference>
<dbReference type="InterPro" id="IPR017937">
    <property type="entry name" value="Thioredoxin_CS"/>
</dbReference>
<dbReference type="PANTHER" id="PTHR42852:SF13">
    <property type="entry name" value="PROTEIN DIPZ"/>
    <property type="match status" value="1"/>
</dbReference>
<dbReference type="InterPro" id="IPR050553">
    <property type="entry name" value="Thioredoxin_ResA/DsbE_sf"/>
</dbReference>
<keyword evidence="2" id="KW-0732">Signal</keyword>
<dbReference type="Gene3D" id="3.40.30.10">
    <property type="entry name" value="Glutaredoxin"/>
    <property type="match status" value="2"/>
</dbReference>
<dbReference type="Pfam" id="PF13098">
    <property type="entry name" value="Thioredoxin_2"/>
    <property type="match status" value="1"/>
</dbReference>
<dbReference type="InterPro" id="IPR012336">
    <property type="entry name" value="Thioredoxin-like_fold"/>
</dbReference>
<dbReference type="CDD" id="cd02970">
    <property type="entry name" value="PRX_like2"/>
    <property type="match status" value="1"/>
</dbReference>
<dbReference type="InterPro" id="IPR036249">
    <property type="entry name" value="Thioredoxin-like_sf"/>
</dbReference>
<dbReference type="EMBL" id="JAJNAY010000001">
    <property type="protein sequence ID" value="MCD1115890.1"/>
    <property type="molecule type" value="Genomic_DNA"/>
</dbReference>
<dbReference type="GO" id="GO:0016209">
    <property type="term" value="F:antioxidant activity"/>
    <property type="evidence" value="ECO:0007669"/>
    <property type="project" value="InterPro"/>
</dbReference>
<name>A0A9Q3YY48_9FLAO</name>
<comment type="caution">
    <text evidence="4">The sequence shown here is derived from an EMBL/GenBank/DDBJ whole genome shotgun (WGS) entry which is preliminary data.</text>
</comment>
<feature type="signal peptide" evidence="2">
    <location>
        <begin position="1"/>
        <end position="19"/>
    </location>
</feature>
<evidence type="ECO:0000256" key="2">
    <source>
        <dbReference type="SAM" id="SignalP"/>
    </source>
</evidence>
<dbReference type="AlphaFoldDB" id="A0A9Q3YY48"/>
<dbReference type="SUPFAM" id="SSF52833">
    <property type="entry name" value="Thioredoxin-like"/>
    <property type="match status" value="2"/>
</dbReference>
<evidence type="ECO:0000259" key="3">
    <source>
        <dbReference type="PROSITE" id="PS51352"/>
    </source>
</evidence>
<dbReference type="InterPro" id="IPR013766">
    <property type="entry name" value="Thioredoxin_domain"/>
</dbReference>
<organism evidence="4 5">
    <name type="scientific">Chryseobacterium turcicum</name>
    <dbReference type="NCBI Taxonomy" id="2898076"/>
    <lineage>
        <taxon>Bacteria</taxon>
        <taxon>Pseudomonadati</taxon>
        <taxon>Bacteroidota</taxon>
        <taxon>Flavobacteriia</taxon>
        <taxon>Flavobacteriales</taxon>
        <taxon>Weeksellaceae</taxon>
        <taxon>Chryseobacterium group</taxon>
        <taxon>Chryseobacterium</taxon>
    </lineage>
</organism>
<dbReference type="GO" id="GO:0016491">
    <property type="term" value="F:oxidoreductase activity"/>
    <property type="evidence" value="ECO:0007669"/>
    <property type="project" value="InterPro"/>
</dbReference>
<feature type="domain" description="Thioredoxin" evidence="3">
    <location>
        <begin position="159"/>
        <end position="326"/>
    </location>
</feature>
<protein>
    <submittedName>
        <fullName evidence="4">Redoxin domain-containing protein</fullName>
    </submittedName>
</protein>